<organism evidence="4 5">
    <name type="scientific">Albula goreensis</name>
    <dbReference type="NCBI Taxonomy" id="1534307"/>
    <lineage>
        <taxon>Eukaryota</taxon>
        <taxon>Metazoa</taxon>
        <taxon>Chordata</taxon>
        <taxon>Craniata</taxon>
        <taxon>Vertebrata</taxon>
        <taxon>Euteleostomi</taxon>
        <taxon>Actinopterygii</taxon>
        <taxon>Neopterygii</taxon>
        <taxon>Teleostei</taxon>
        <taxon>Albuliformes</taxon>
        <taxon>Albulidae</taxon>
        <taxon>Albula</taxon>
    </lineage>
</organism>
<dbReference type="InterPro" id="IPR015510">
    <property type="entry name" value="PGRP"/>
</dbReference>
<protein>
    <recommendedName>
        <fullName evidence="3">Peptidoglycan recognition protein family domain-containing protein</fullName>
    </recommendedName>
</protein>
<dbReference type="AlphaFoldDB" id="A0A8T3DLT7"/>
<comment type="caution">
    <text evidence="4">The sequence shown here is derived from an EMBL/GenBank/DDBJ whole genome shotgun (WGS) entry which is preliminary data.</text>
</comment>
<evidence type="ECO:0000256" key="2">
    <source>
        <dbReference type="ARBA" id="ARBA00022859"/>
    </source>
</evidence>
<dbReference type="GO" id="GO:0009253">
    <property type="term" value="P:peptidoglycan catabolic process"/>
    <property type="evidence" value="ECO:0007669"/>
    <property type="project" value="InterPro"/>
</dbReference>
<name>A0A8T3DLT7_9TELE</name>
<dbReference type="Proteomes" id="UP000829720">
    <property type="component" value="Unassembled WGS sequence"/>
</dbReference>
<evidence type="ECO:0000313" key="5">
    <source>
        <dbReference type="Proteomes" id="UP000829720"/>
    </source>
</evidence>
<comment type="similarity">
    <text evidence="1">Belongs to the N-acetylmuramoyl-L-alanine amidase 2 family.</text>
</comment>
<dbReference type="GO" id="GO:0008745">
    <property type="term" value="F:N-acetylmuramoyl-L-alanine amidase activity"/>
    <property type="evidence" value="ECO:0007669"/>
    <property type="project" value="InterPro"/>
</dbReference>
<keyword evidence="2" id="KW-0391">Immunity</keyword>
<evidence type="ECO:0000259" key="3">
    <source>
        <dbReference type="SMART" id="SM00701"/>
    </source>
</evidence>
<dbReference type="PANTHER" id="PTHR11022">
    <property type="entry name" value="PEPTIDOGLYCAN RECOGNITION PROTEIN"/>
    <property type="match status" value="1"/>
</dbReference>
<dbReference type="SMART" id="SM00701">
    <property type="entry name" value="PGRP"/>
    <property type="match status" value="1"/>
</dbReference>
<evidence type="ECO:0000313" key="4">
    <source>
        <dbReference type="EMBL" id="KAI1896814.1"/>
    </source>
</evidence>
<feature type="domain" description="Peptidoglycan recognition protein family" evidence="3">
    <location>
        <begin position="292"/>
        <end position="437"/>
    </location>
</feature>
<dbReference type="PANTHER" id="PTHR11022:SF66">
    <property type="entry name" value="N-ACETYLMURAMOYL-L-ALANINE AMIDASE"/>
    <property type="match status" value="1"/>
</dbReference>
<dbReference type="FunFam" id="3.40.80.10:FF:000001">
    <property type="entry name" value="Peptidoglycan recognition protein 1"/>
    <property type="match status" value="1"/>
</dbReference>
<dbReference type="GO" id="GO:0002376">
    <property type="term" value="P:immune system process"/>
    <property type="evidence" value="ECO:0007669"/>
    <property type="project" value="UniProtKB-KW"/>
</dbReference>
<gene>
    <name evidence="4" type="ORF">AGOR_G00098710</name>
</gene>
<dbReference type="CDD" id="cd06583">
    <property type="entry name" value="PGRP"/>
    <property type="match status" value="1"/>
</dbReference>
<dbReference type="OrthoDB" id="10001926at2759"/>
<keyword evidence="5" id="KW-1185">Reference proteome</keyword>
<dbReference type="Pfam" id="PF01510">
    <property type="entry name" value="Amidase_2"/>
    <property type="match status" value="1"/>
</dbReference>
<reference evidence="4" key="1">
    <citation type="submission" date="2021-01" db="EMBL/GenBank/DDBJ databases">
        <authorList>
            <person name="Zahm M."/>
            <person name="Roques C."/>
            <person name="Cabau C."/>
            <person name="Klopp C."/>
            <person name="Donnadieu C."/>
            <person name="Jouanno E."/>
            <person name="Lampietro C."/>
            <person name="Louis A."/>
            <person name="Herpin A."/>
            <person name="Echchiki A."/>
            <person name="Berthelot C."/>
            <person name="Parey E."/>
            <person name="Roest-Crollius H."/>
            <person name="Braasch I."/>
            <person name="Postlethwait J."/>
            <person name="Bobe J."/>
            <person name="Montfort J."/>
            <person name="Bouchez O."/>
            <person name="Begum T."/>
            <person name="Mejri S."/>
            <person name="Adams A."/>
            <person name="Chen W.-J."/>
            <person name="Guiguen Y."/>
        </authorList>
    </citation>
    <scope>NUCLEOTIDE SEQUENCE</scope>
    <source>
        <tissue evidence="4">Blood</tissue>
    </source>
</reference>
<dbReference type="Gene3D" id="3.40.80.10">
    <property type="entry name" value="Peptidoglycan recognition protein-like"/>
    <property type="match status" value="1"/>
</dbReference>
<dbReference type="InterPro" id="IPR002502">
    <property type="entry name" value="Amidase_domain"/>
</dbReference>
<dbReference type="EMBL" id="JAERUA010000008">
    <property type="protein sequence ID" value="KAI1896814.1"/>
    <property type="molecule type" value="Genomic_DNA"/>
</dbReference>
<dbReference type="InterPro" id="IPR006619">
    <property type="entry name" value="PGRP_domain_met/bac"/>
</dbReference>
<accession>A0A8T3DLT7</accession>
<evidence type="ECO:0000256" key="1">
    <source>
        <dbReference type="ARBA" id="ARBA00007553"/>
    </source>
</evidence>
<sequence>MLQHSQQSFCRSPWHMDLFIRALKETEDLNPGLDSLAVVRNLRRLAGCVDPFVQNFLGVMSNSSEDKPLFLDYWLSGFVGRGIYHSITDSGREEGVFLARDGTTVALAPLLMGIEAGLQQEANSPLSGLYPVTLAKNLGLSFLHFNSSLISEKLGPDGCWDNVTSPKIFTLSGTTSGTTDAWINGGMDGVILGRHLSGLTERPLKISDVLEGYYCHRVEGLGLDAAHHLISTLRRQNFRELANVSVLQEQVLASLNVYWKLGGEAERVPQTELQKIIQEGVHEFVHRYMECPMIISRCQWGARPYRGWPTRLALPLSSMFIHHTNHHQPCHTFQHCAEKMRAMQLFHQDGRGWDDIGYSFVAGSDGYLYEGRGWQWRGAHTRGHNSQGYGVAFIGNYTMGRPPQRSLELVQHHLATCAVSAGRLVGNFTLHGHRQLVNTTCPGDGLYSEIMGWEHFRVKEG</sequence>
<proteinExistence type="inferred from homology"/>
<dbReference type="SUPFAM" id="SSF55846">
    <property type="entry name" value="N-acetylmuramoyl-L-alanine amidase-like"/>
    <property type="match status" value="1"/>
</dbReference>
<dbReference type="GO" id="GO:0008270">
    <property type="term" value="F:zinc ion binding"/>
    <property type="evidence" value="ECO:0007669"/>
    <property type="project" value="InterPro"/>
</dbReference>
<dbReference type="InterPro" id="IPR036505">
    <property type="entry name" value="Amidase/PGRP_sf"/>
</dbReference>